<proteinExistence type="predicted"/>
<organism evidence="1 2">
    <name type="scientific">Pedobacter changchengzhani</name>
    <dbReference type="NCBI Taxonomy" id="2529274"/>
    <lineage>
        <taxon>Bacteria</taxon>
        <taxon>Pseudomonadati</taxon>
        <taxon>Bacteroidota</taxon>
        <taxon>Sphingobacteriia</taxon>
        <taxon>Sphingobacteriales</taxon>
        <taxon>Sphingobacteriaceae</taxon>
        <taxon>Pedobacter</taxon>
    </lineage>
</organism>
<evidence type="ECO:0008006" key="3">
    <source>
        <dbReference type="Google" id="ProtNLM"/>
    </source>
</evidence>
<evidence type="ECO:0000313" key="1">
    <source>
        <dbReference type="EMBL" id="TDG35595.1"/>
    </source>
</evidence>
<accession>A0A4R5MK72</accession>
<keyword evidence="2" id="KW-1185">Reference proteome</keyword>
<name>A0A4R5MK72_9SPHI</name>
<evidence type="ECO:0000313" key="2">
    <source>
        <dbReference type="Proteomes" id="UP000295668"/>
    </source>
</evidence>
<protein>
    <recommendedName>
        <fullName evidence="3">Lipoprotein</fullName>
    </recommendedName>
</protein>
<reference evidence="1 2" key="1">
    <citation type="submission" date="2019-02" db="EMBL/GenBank/DDBJ databases">
        <title>Pedobacter sp. nov., a novel speices isolated from soil of pinguins habitat in Antarcitica.</title>
        <authorList>
            <person name="He R.-H."/>
        </authorList>
    </citation>
    <scope>NUCLEOTIDE SEQUENCE [LARGE SCALE GENOMIC DNA]</scope>
    <source>
        <strain evidence="1 2">E01020</strain>
    </source>
</reference>
<sequence length="230" mass="26438">MLKGIFYACAILLILTSGCGGKPEDRTGNQQKKTIDSNEATKVAEVTDNVSNIKKEVLSYIEVKTWIDDFRNFRMAIYNNDVPKLETYFDFPFDDKGNSILGLCSISDNDWAARNKQFNNPDLFYKADLAKYYKNIFDKNFTALLLKVKSDQLFSKQHLQTKIIKDNDGAYQLFVDYSEVENTLTLNFAISNNFKDENGEYVSEGEHNIIYHFKIINDKKLILVRVDMAG</sequence>
<dbReference type="OrthoDB" id="763908at2"/>
<comment type="caution">
    <text evidence="1">The sequence shown here is derived from an EMBL/GenBank/DDBJ whole genome shotgun (WGS) entry which is preliminary data.</text>
</comment>
<gene>
    <name evidence="1" type="ORF">EZJ43_13320</name>
</gene>
<dbReference type="RefSeq" id="WP_133263205.1">
    <property type="nucleotide sequence ID" value="NZ_SJCY01000009.1"/>
</dbReference>
<dbReference type="EMBL" id="SJCY01000009">
    <property type="protein sequence ID" value="TDG35595.1"/>
    <property type="molecule type" value="Genomic_DNA"/>
</dbReference>
<dbReference type="AlphaFoldDB" id="A0A4R5MK72"/>
<dbReference type="Proteomes" id="UP000295668">
    <property type="component" value="Unassembled WGS sequence"/>
</dbReference>
<dbReference type="PROSITE" id="PS51257">
    <property type="entry name" value="PROKAR_LIPOPROTEIN"/>
    <property type="match status" value="1"/>
</dbReference>